<dbReference type="RefSeq" id="WP_324266500.1">
    <property type="nucleotide sequence ID" value="NZ_JAWLNX010000010.1"/>
</dbReference>
<reference evidence="6 7" key="1">
    <citation type="submission" date="2023-10" db="EMBL/GenBank/DDBJ databases">
        <title>Saccharopolyspora sp. nov., isolated from mangrove soil.</title>
        <authorList>
            <person name="Lu Y."/>
            <person name="Liu W."/>
        </authorList>
    </citation>
    <scope>NUCLEOTIDE SEQUENCE [LARGE SCALE GENOMIC DNA]</scope>
    <source>
        <strain evidence="6 7">S2-29</strain>
    </source>
</reference>
<sequence length="538" mass="56853">MSFRSTYADIDIPDLDLHSFLFGSGEGHADPAIVDTASLQTYSFAQLADAVDRVAAGLAERGLGHGDVAALFSPNCADYPVVFHGIIRADAVASTVNCLYTEAELAHQLRDAGAKILFASTAGLERARAAVAHEGVRVEEIIVLGPVRAGAGSVPETAFADLLATRAAPPAITTAADDLAALPYSSGTTGLPKGVMLTHRNLVANLLQADPLSRIQPGSRLLAVLPLSHIYAMTGIMNQGLRLRATTFTMPRFDLAAFLAAIAEHRIDHLYVVPPIALALATSPLVDEHDLTSLDLVMSAAAPLDARLARAVGDRLGATVVQGYGLTECSPCTHGIPPDRTDIDRGSIGILMPNVQARVVDPTTGEDAAPGQRGEMWCRGPNVMRGYLNNPEATAATVDSDGYLHTGDVVTVDDGGVFRVVDRLKELIKYNGYQIAPAELEAVLLAHEAIADVAVIGAPGPDGGEIPKAFITRETSHPDLTAEEVLAFAAAHLAPYKKIREVAFVDQIPKSPTGKILRKELRQRSAPDRSPDPEQAPA</sequence>
<dbReference type="SUPFAM" id="SSF56801">
    <property type="entry name" value="Acetyl-CoA synthetase-like"/>
    <property type="match status" value="1"/>
</dbReference>
<dbReference type="InterPro" id="IPR045851">
    <property type="entry name" value="AMP-bd_C_sf"/>
</dbReference>
<comment type="similarity">
    <text evidence="1">Belongs to the ATP-dependent AMP-binding enzyme family.</text>
</comment>
<dbReference type="Proteomes" id="UP001327093">
    <property type="component" value="Unassembled WGS sequence"/>
</dbReference>
<dbReference type="PANTHER" id="PTHR24096:SF149">
    <property type="entry name" value="AMP-BINDING DOMAIN-CONTAINING PROTEIN-RELATED"/>
    <property type="match status" value="1"/>
</dbReference>
<dbReference type="InterPro" id="IPR025110">
    <property type="entry name" value="AMP-bd_C"/>
</dbReference>
<protein>
    <submittedName>
        <fullName evidence="6">AMP-binding protein</fullName>
    </submittedName>
</protein>
<evidence type="ECO:0000313" key="7">
    <source>
        <dbReference type="Proteomes" id="UP001327093"/>
    </source>
</evidence>
<dbReference type="Gene3D" id="3.30.300.30">
    <property type="match status" value="1"/>
</dbReference>
<dbReference type="InterPro" id="IPR020845">
    <property type="entry name" value="AMP-binding_CS"/>
</dbReference>
<evidence type="ECO:0000256" key="3">
    <source>
        <dbReference type="SAM" id="MobiDB-lite"/>
    </source>
</evidence>
<dbReference type="Gene3D" id="3.40.50.12780">
    <property type="entry name" value="N-terminal domain of ligase-like"/>
    <property type="match status" value="1"/>
</dbReference>
<evidence type="ECO:0000259" key="4">
    <source>
        <dbReference type="Pfam" id="PF00501"/>
    </source>
</evidence>
<dbReference type="Pfam" id="PF00501">
    <property type="entry name" value="AMP-binding"/>
    <property type="match status" value="1"/>
</dbReference>
<dbReference type="InterPro" id="IPR042099">
    <property type="entry name" value="ANL_N_sf"/>
</dbReference>
<feature type="region of interest" description="Disordered" evidence="3">
    <location>
        <begin position="515"/>
        <end position="538"/>
    </location>
</feature>
<dbReference type="PROSITE" id="PS00455">
    <property type="entry name" value="AMP_BINDING"/>
    <property type="match status" value="1"/>
</dbReference>
<dbReference type="Pfam" id="PF13193">
    <property type="entry name" value="AMP-binding_C"/>
    <property type="match status" value="1"/>
</dbReference>
<evidence type="ECO:0000259" key="5">
    <source>
        <dbReference type="Pfam" id="PF13193"/>
    </source>
</evidence>
<proteinExistence type="inferred from homology"/>
<evidence type="ECO:0000256" key="1">
    <source>
        <dbReference type="ARBA" id="ARBA00006432"/>
    </source>
</evidence>
<keyword evidence="7" id="KW-1185">Reference proteome</keyword>
<accession>A0ABU6ABW8</accession>
<evidence type="ECO:0000256" key="2">
    <source>
        <dbReference type="ARBA" id="ARBA00022598"/>
    </source>
</evidence>
<dbReference type="EMBL" id="JAWLNX010000010">
    <property type="protein sequence ID" value="MEB3369005.1"/>
    <property type="molecule type" value="Genomic_DNA"/>
</dbReference>
<feature type="compositionally biased region" description="Basic and acidic residues" evidence="3">
    <location>
        <begin position="517"/>
        <end position="532"/>
    </location>
</feature>
<organism evidence="6 7">
    <name type="scientific">Saccharopolyspora mangrovi</name>
    <dbReference type="NCBI Taxonomy" id="3082379"/>
    <lineage>
        <taxon>Bacteria</taxon>
        <taxon>Bacillati</taxon>
        <taxon>Actinomycetota</taxon>
        <taxon>Actinomycetes</taxon>
        <taxon>Pseudonocardiales</taxon>
        <taxon>Pseudonocardiaceae</taxon>
        <taxon>Saccharopolyspora</taxon>
    </lineage>
</organism>
<dbReference type="InterPro" id="IPR000873">
    <property type="entry name" value="AMP-dep_synth/lig_dom"/>
</dbReference>
<comment type="caution">
    <text evidence="6">The sequence shown here is derived from an EMBL/GenBank/DDBJ whole genome shotgun (WGS) entry which is preliminary data.</text>
</comment>
<keyword evidence="2" id="KW-0436">Ligase</keyword>
<gene>
    <name evidence="6" type="ORF">R4I43_16475</name>
</gene>
<evidence type="ECO:0000313" key="6">
    <source>
        <dbReference type="EMBL" id="MEB3369005.1"/>
    </source>
</evidence>
<feature type="domain" description="AMP-dependent synthetase/ligase" evidence="4">
    <location>
        <begin position="30"/>
        <end position="388"/>
    </location>
</feature>
<feature type="domain" description="AMP-binding enzyme C-terminal" evidence="5">
    <location>
        <begin position="439"/>
        <end position="515"/>
    </location>
</feature>
<dbReference type="PANTHER" id="PTHR24096">
    <property type="entry name" value="LONG-CHAIN-FATTY-ACID--COA LIGASE"/>
    <property type="match status" value="1"/>
</dbReference>
<name>A0ABU6ABW8_9PSEU</name>